<dbReference type="SMART" id="SM00064">
    <property type="entry name" value="FYVE"/>
    <property type="match status" value="1"/>
</dbReference>
<evidence type="ECO:0000256" key="2">
    <source>
        <dbReference type="ARBA" id="ARBA00022771"/>
    </source>
</evidence>
<keyword evidence="9" id="KW-1185">Reference proteome</keyword>
<dbReference type="GeneID" id="101850072"/>
<reference evidence="10" key="1">
    <citation type="submission" date="2025-08" db="UniProtKB">
        <authorList>
            <consortium name="RefSeq"/>
        </authorList>
    </citation>
    <scope>IDENTIFICATION</scope>
</reference>
<dbReference type="InterPro" id="IPR021565">
    <property type="entry name" value="Rbsn_Rab-bd"/>
</dbReference>
<feature type="coiled-coil region" evidence="5">
    <location>
        <begin position="517"/>
        <end position="544"/>
    </location>
</feature>
<evidence type="ECO:0000259" key="7">
    <source>
        <dbReference type="PROSITE" id="PS50157"/>
    </source>
</evidence>
<keyword evidence="5" id="KW-0175">Coiled coil</keyword>
<organism evidence="9 10">
    <name type="scientific">Aplysia californica</name>
    <name type="common">California sea hare</name>
    <dbReference type="NCBI Taxonomy" id="6500"/>
    <lineage>
        <taxon>Eukaryota</taxon>
        <taxon>Metazoa</taxon>
        <taxon>Spiralia</taxon>
        <taxon>Lophotrochozoa</taxon>
        <taxon>Mollusca</taxon>
        <taxon>Gastropoda</taxon>
        <taxon>Heterobranchia</taxon>
        <taxon>Euthyneura</taxon>
        <taxon>Tectipleura</taxon>
        <taxon>Aplysiida</taxon>
        <taxon>Aplysioidea</taxon>
        <taxon>Aplysiidae</taxon>
        <taxon>Aplysia</taxon>
    </lineage>
</organism>
<feature type="compositionally biased region" description="Basic and acidic residues" evidence="6">
    <location>
        <begin position="411"/>
        <end position="422"/>
    </location>
</feature>
<evidence type="ECO:0000313" key="10">
    <source>
        <dbReference type="RefSeq" id="XP_005094166.1"/>
    </source>
</evidence>
<gene>
    <name evidence="10" type="primary">LOC101850072</name>
</gene>
<evidence type="ECO:0000256" key="6">
    <source>
        <dbReference type="SAM" id="MobiDB-lite"/>
    </source>
</evidence>
<proteinExistence type="predicted"/>
<accession>A0ABM0JI59</accession>
<evidence type="ECO:0000256" key="5">
    <source>
        <dbReference type="SAM" id="Coils"/>
    </source>
</evidence>
<feature type="domain" description="C2H2-type" evidence="7">
    <location>
        <begin position="34"/>
        <end position="62"/>
    </location>
</feature>
<dbReference type="PANTHER" id="PTHR13510:SF44">
    <property type="entry name" value="RABENOSYN-5"/>
    <property type="match status" value="1"/>
</dbReference>
<dbReference type="InterPro" id="IPR036531">
    <property type="entry name" value="Rbsn_Rab-bd_sf"/>
</dbReference>
<dbReference type="Gene3D" id="3.30.40.10">
    <property type="entry name" value="Zinc/RING finger domain, C3HC4 (zinc finger)"/>
    <property type="match status" value="1"/>
</dbReference>
<evidence type="ECO:0000313" key="9">
    <source>
        <dbReference type="Proteomes" id="UP000694888"/>
    </source>
</evidence>
<feature type="domain" description="FYVE-type" evidence="8">
    <location>
        <begin position="176"/>
        <end position="266"/>
    </location>
</feature>
<evidence type="ECO:0000259" key="8">
    <source>
        <dbReference type="PROSITE" id="PS50178"/>
    </source>
</evidence>
<evidence type="ECO:0000256" key="4">
    <source>
        <dbReference type="PROSITE-ProRule" id="PRU00042"/>
    </source>
</evidence>
<feature type="compositionally biased region" description="Basic and acidic residues" evidence="6">
    <location>
        <begin position="483"/>
        <end position="493"/>
    </location>
</feature>
<keyword evidence="1" id="KW-0479">Metal-binding</keyword>
<dbReference type="RefSeq" id="XP_005094166.1">
    <property type="nucleotide sequence ID" value="XM_005094109.3"/>
</dbReference>
<protein>
    <submittedName>
        <fullName evidence="10">Rabenosyn-5</fullName>
    </submittedName>
</protein>
<dbReference type="SUPFAM" id="SSF140125">
    <property type="entry name" value="Rabenosyn-5 Rab-binding domain-like"/>
    <property type="match status" value="1"/>
</dbReference>
<dbReference type="SUPFAM" id="SSF57903">
    <property type="entry name" value="FYVE/PHD zinc finger"/>
    <property type="match status" value="1"/>
</dbReference>
<dbReference type="InterPro" id="IPR017455">
    <property type="entry name" value="Znf_FYVE-rel"/>
</dbReference>
<dbReference type="PROSITE" id="PS00028">
    <property type="entry name" value="ZINC_FINGER_C2H2_1"/>
    <property type="match status" value="1"/>
</dbReference>
<dbReference type="InterPro" id="IPR013083">
    <property type="entry name" value="Znf_RING/FYVE/PHD"/>
</dbReference>
<evidence type="ECO:0000256" key="3">
    <source>
        <dbReference type="ARBA" id="ARBA00022833"/>
    </source>
</evidence>
<dbReference type="PROSITE" id="PS50178">
    <property type="entry name" value="ZF_FYVE"/>
    <property type="match status" value="1"/>
</dbReference>
<dbReference type="Pfam" id="PF01363">
    <property type="entry name" value="FYVE"/>
    <property type="match status" value="1"/>
</dbReference>
<dbReference type="Gene3D" id="4.10.860.20">
    <property type="entry name" value="Rabenosyn, Rab binding domain"/>
    <property type="match status" value="1"/>
</dbReference>
<evidence type="ECO:0000256" key="1">
    <source>
        <dbReference type="ARBA" id="ARBA00022723"/>
    </source>
</evidence>
<feature type="region of interest" description="Disordered" evidence="6">
    <location>
        <begin position="406"/>
        <end position="498"/>
    </location>
</feature>
<sequence length="547" mass="61648">MNGFFKQGSGNLKRLEAGGGEQAVTMSADIIEGFLCPICMKDLGTVSQLQGHFEEEHSSEDKAVFQSLKGFFDKAKKRILGDKLETELTPGGEPAKREELGGLSGYDPSWWEEQELGAIRSHTDTFKSVRDARVDHFVVETNKLLIRLDKLLSPEAPADPKKRKAFERAVVQWIPDNEVSACLSCGRSFGLLTRRHHCRLCGRIMCDRCSEFMASSYAHKLVNPGHNFSGEGFLKRSSSNTSINSLVSQDGESHMRVCKTCRKLLERRDVMTEQRNTKPAIVQIYDKMKMCISDAEQILPDYLPMVDSLSQGETVHNFRQALIMRTKLVKLYEAVDQLSKKIMLLPVPSDTNSRQLHLQKSIRIYASNFMQENLMGLQALPTEEEYNKLREARAAEIQRKIAAERQAAMDAQERERRERLARDSQSGNALSAEEGPQFGHRRVGSSGGSEQSKRKLIANKILNSAGSKSHTRSDSEGGVGTDKGWKPVEESTRAQKVSDPMLQQMEIIKGYIKQARQAQRMDEVVMLEQNLKELTAEYTRQKQQESS</sequence>
<keyword evidence="2 4" id="KW-0863">Zinc-finger</keyword>
<dbReference type="InterPro" id="IPR013087">
    <property type="entry name" value="Znf_C2H2_type"/>
</dbReference>
<dbReference type="PANTHER" id="PTHR13510">
    <property type="entry name" value="FYVE-FINGER-CONTAINING RAB5 EFFECTOR PROTEIN RABENOSYN-5-RELATED"/>
    <property type="match status" value="1"/>
</dbReference>
<dbReference type="Pfam" id="PF11464">
    <property type="entry name" value="Rbsn"/>
    <property type="match status" value="1"/>
</dbReference>
<dbReference type="Proteomes" id="UP000694888">
    <property type="component" value="Unplaced"/>
</dbReference>
<dbReference type="InterPro" id="IPR011011">
    <property type="entry name" value="Znf_FYVE_PHD"/>
</dbReference>
<keyword evidence="3" id="KW-0862">Zinc</keyword>
<name>A0ABM0JI59_APLCA</name>
<dbReference type="InterPro" id="IPR000306">
    <property type="entry name" value="Znf_FYVE"/>
</dbReference>
<dbReference type="InterPro" id="IPR052727">
    <property type="entry name" value="Rab4/Rab5_effector"/>
</dbReference>
<dbReference type="PROSITE" id="PS50157">
    <property type="entry name" value="ZINC_FINGER_C2H2_2"/>
    <property type="match status" value="1"/>
</dbReference>